<evidence type="ECO:0000256" key="1">
    <source>
        <dbReference type="ARBA" id="ARBA00004571"/>
    </source>
</evidence>
<dbReference type="InterPro" id="IPR037066">
    <property type="entry name" value="Plug_dom_sf"/>
</dbReference>
<keyword evidence="9 11" id="KW-0472">Membrane</keyword>
<name>C5BT81_TERTT</name>
<evidence type="ECO:0000313" key="16">
    <source>
        <dbReference type="Proteomes" id="UP000009080"/>
    </source>
</evidence>
<reference evidence="15 16" key="1">
    <citation type="journal article" date="2009" name="PLoS ONE">
        <title>The complete genome of Teredinibacter turnerae T7901: an intracellular endosymbiont of marine wood-boring bivalves (shipworms).</title>
        <authorList>
            <person name="Yang J.C."/>
            <person name="Madupu R."/>
            <person name="Durkin A.S."/>
            <person name="Ekborg N.A."/>
            <person name="Pedamallu C.S."/>
            <person name="Hostetler J.B."/>
            <person name="Radune D."/>
            <person name="Toms B.S."/>
            <person name="Henrissat B."/>
            <person name="Coutinho P.M."/>
            <person name="Schwarz S."/>
            <person name="Field L."/>
            <person name="Trindade-Silva A.E."/>
            <person name="Soares C.A.G."/>
            <person name="Elshahawi S."/>
            <person name="Hanora A."/>
            <person name="Schmidt E.W."/>
            <person name="Haygood M.G."/>
            <person name="Posfai J."/>
            <person name="Benner J."/>
            <person name="Madinger C."/>
            <person name="Nove J."/>
            <person name="Anton B."/>
            <person name="Chaudhary K."/>
            <person name="Foster J."/>
            <person name="Holman A."/>
            <person name="Kumar S."/>
            <person name="Lessard P.A."/>
            <person name="Luyten Y.A."/>
            <person name="Slatko B."/>
            <person name="Wood N."/>
            <person name="Wu B."/>
            <person name="Teplitski M."/>
            <person name="Mougous J.D."/>
            <person name="Ward N."/>
            <person name="Eisen J.A."/>
            <person name="Badger J.H."/>
            <person name="Distel D.L."/>
        </authorList>
    </citation>
    <scope>NUCLEOTIDE SEQUENCE [LARGE SCALE GENOMIC DNA]</scope>
    <source>
        <strain evidence="16">ATCC 39867 / T7901</strain>
    </source>
</reference>
<dbReference type="Proteomes" id="UP000009080">
    <property type="component" value="Chromosome"/>
</dbReference>
<feature type="compositionally biased region" description="Polar residues" evidence="12">
    <location>
        <begin position="175"/>
        <end position="190"/>
    </location>
</feature>
<dbReference type="RefSeq" id="WP_015820392.1">
    <property type="nucleotide sequence ID" value="NC_012997.1"/>
</dbReference>
<comment type="similarity">
    <text evidence="11">Belongs to the TonB-dependent receptor family.</text>
</comment>
<dbReference type="PROSITE" id="PS52016">
    <property type="entry name" value="TONB_DEPENDENT_REC_3"/>
    <property type="match status" value="1"/>
</dbReference>
<keyword evidence="6" id="KW-0408">Iron</keyword>
<dbReference type="eggNOG" id="COG4771">
    <property type="taxonomic scope" value="Bacteria"/>
</dbReference>
<evidence type="ECO:0000256" key="12">
    <source>
        <dbReference type="SAM" id="MobiDB-lite"/>
    </source>
</evidence>
<evidence type="ECO:0000313" key="15">
    <source>
        <dbReference type="EMBL" id="ACR14276.1"/>
    </source>
</evidence>
<keyword evidence="8" id="KW-0798">TonB box</keyword>
<dbReference type="InterPro" id="IPR057601">
    <property type="entry name" value="Oar-like_b-barrel"/>
</dbReference>
<dbReference type="AlphaFoldDB" id="C5BT81"/>
<evidence type="ECO:0000256" key="3">
    <source>
        <dbReference type="ARBA" id="ARBA00022452"/>
    </source>
</evidence>
<keyword evidence="13" id="KW-0732">Signal</keyword>
<dbReference type="GO" id="GO:0009279">
    <property type="term" value="C:cell outer membrane"/>
    <property type="evidence" value="ECO:0007669"/>
    <property type="project" value="UniProtKB-SubCell"/>
</dbReference>
<dbReference type="HOGENOM" id="CLU_297695_0_0_6"/>
<dbReference type="OrthoDB" id="9768147at2"/>
<proteinExistence type="inferred from homology"/>
<dbReference type="Pfam" id="PF13620">
    <property type="entry name" value="CarboxypepD_reg"/>
    <property type="match status" value="1"/>
</dbReference>
<protein>
    <submittedName>
        <fullName evidence="15">Outer membrane protein</fullName>
    </submittedName>
</protein>
<dbReference type="Gene3D" id="2.40.170.20">
    <property type="entry name" value="TonB-dependent receptor, beta-barrel domain"/>
    <property type="match status" value="1"/>
</dbReference>
<keyword evidence="3 11" id="KW-1134">Transmembrane beta strand</keyword>
<dbReference type="PANTHER" id="PTHR32552:SF81">
    <property type="entry name" value="TONB-DEPENDENT OUTER MEMBRANE RECEPTOR"/>
    <property type="match status" value="1"/>
</dbReference>
<sequence length="985" mass="110372">MKNYSKLFILLMCFISAIAYADKGSLKILVTDESGKPISGAKIEAKSPDSLGTRTATTDSDGNAKIFGLDPSHQYSVTVSSEGFNREQRTDVIVISDQTFQLEYNLKPIAVGYEEEMVVVGQQLAAVDTTSATVSQDITLDLTESLPTQRTFQSYLQLVPGVKPSPDNNPSSKSGVNYSDATNAEGDTSGYSTDNVYYIEGIDVTDNYTGTFGANINSEIIQEQKVITGGIPAEYRGTAGLISNVITKSGGNEFHGSVNYYFQNDGLVSSNKHTEDETSFSTYDAAFTLGGPIIQDKLWFFASYQKKERTEDVQKLDDNTKQRSVTTDRDLGFLKLSWQISEQDRLTGMYFNDPVSIDSAVSPEVINGRNYTRDQGGNNYRLEYSHVRDNLQVSVHTFKHDAELSRTPTDQINPRNDVIFLAGEYSPTPEEAQLGGFGAQTEEYRRKEQHGIKGQWVLETGFGSHEFKSGYEMSEAEREINSQYLGDSALYTSISPLHSGITLGEYTNTDWIGDAEFVEDDYARILTEIEASGDYDYYVDLLDADDDGLTAEDMANIVFNSTEGNPNGQINSYRTLMVTTEPATMKIKGNEFYVQDKWNLDKWTVNLGFRAEKWTHYASTGEKIFTFDWEVAPRLSVVYEVTDESKVWAYMGRYFDPIRTDMTSFAGTLTGPLREEQVFIGDRWQTYRYRGGSVNPDAYFAPSTKTPYTDEILIGYSQVITSDITGEVTYSRRKTKDLLEDYDLGLYTDPEIAGDLALPLSYFGYDELPDSNYVIGTLAGGERKYQGFEFTLRKRKSDNWQMLASYTYNDAEGNSNSDGNADFQGDVLWLDPRAPGMYGEQPGNIKHIFKVAGSYTFDFGLELGASYFWNSGMLYSNTFSASGRHLPSRVDSAYEWGGVETRWVDEGSVGSSTTPSYGTLDLRVKYVLDFSRYQAEFFLDIYNALDDQAVTREQDLAAGDAFTSYGDARAWVEPRRMYLGMRFSF</sequence>
<evidence type="ECO:0000256" key="7">
    <source>
        <dbReference type="ARBA" id="ARBA00023065"/>
    </source>
</evidence>
<evidence type="ECO:0000256" key="2">
    <source>
        <dbReference type="ARBA" id="ARBA00022448"/>
    </source>
</evidence>
<gene>
    <name evidence="15" type="ordered locus">TERTU_1505</name>
</gene>
<feature type="domain" description="TonB-dependent transporter Oar-like beta-barrel" evidence="14">
    <location>
        <begin position="246"/>
        <end position="311"/>
    </location>
</feature>
<keyword evidence="4" id="KW-0410">Iron transport</keyword>
<evidence type="ECO:0000256" key="11">
    <source>
        <dbReference type="PROSITE-ProRule" id="PRU01360"/>
    </source>
</evidence>
<keyword evidence="16" id="KW-1185">Reference proteome</keyword>
<keyword evidence="5 11" id="KW-0812">Transmembrane</keyword>
<dbReference type="PANTHER" id="PTHR32552">
    <property type="entry name" value="FERRICHROME IRON RECEPTOR-RELATED"/>
    <property type="match status" value="1"/>
</dbReference>
<evidence type="ECO:0000256" key="8">
    <source>
        <dbReference type="ARBA" id="ARBA00023077"/>
    </source>
</evidence>
<feature type="compositionally biased region" description="Low complexity" evidence="12">
    <location>
        <begin position="164"/>
        <end position="174"/>
    </location>
</feature>
<dbReference type="SUPFAM" id="SSF49464">
    <property type="entry name" value="Carboxypeptidase regulatory domain-like"/>
    <property type="match status" value="1"/>
</dbReference>
<comment type="subcellular location">
    <subcellularLocation>
        <location evidence="1 11">Cell outer membrane</location>
        <topology evidence="1 11">Multi-pass membrane protein</topology>
    </subcellularLocation>
</comment>
<feature type="chain" id="PRO_5002949050" evidence="13">
    <location>
        <begin position="22"/>
        <end position="985"/>
    </location>
</feature>
<evidence type="ECO:0000256" key="5">
    <source>
        <dbReference type="ARBA" id="ARBA00022692"/>
    </source>
</evidence>
<evidence type="ECO:0000256" key="10">
    <source>
        <dbReference type="ARBA" id="ARBA00023237"/>
    </source>
</evidence>
<evidence type="ECO:0000256" key="4">
    <source>
        <dbReference type="ARBA" id="ARBA00022496"/>
    </source>
</evidence>
<dbReference type="KEGG" id="ttu:TERTU_1505"/>
<evidence type="ECO:0000256" key="6">
    <source>
        <dbReference type="ARBA" id="ARBA00023004"/>
    </source>
</evidence>
<feature type="compositionally biased region" description="Polar residues" evidence="12">
    <location>
        <begin position="50"/>
        <end position="61"/>
    </location>
</feature>
<accession>C5BT81</accession>
<dbReference type="STRING" id="377629.TERTU_1505"/>
<evidence type="ECO:0000259" key="14">
    <source>
        <dbReference type="Pfam" id="PF25183"/>
    </source>
</evidence>
<dbReference type="Pfam" id="PF25183">
    <property type="entry name" value="OMP_b-brl_4"/>
    <property type="match status" value="2"/>
</dbReference>
<feature type="domain" description="TonB-dependent transporter Oar-like beta-barrel" evidence="14">
    <location>
        <begin position="631"/>
        <end position="860"/>
    </location>
</feature>
<feature type="region of interest" description="Disordered" evidence="12">
    <location>
        <begin position="159"/>
        <end position="190"/>
    </location>
</feature>
<evidence type="ECO:0000256" key="9">
    <source>
        <dbReference type="ARBA" id="ARBA00023136"/>
    </source>
</evidence>
<dbReference type="EMBL" id="CP001614">
    <property type="protein sequence ID" value="ACR14276.1"/>
    <property type="molecule type" value="Genomic_DNA"/>
</dbReference>
<keyword evidence="10 11" id="KW-0998">Cell outer membrane</keyword>
<dbReference type="InterPro" id="IPR008969">
    <property type="entry name" value="CarboxyPept-like_regulatory"/>
</dbReference>
<feature type="region of interest" description="Disordered" evidence="12">
    <location>
        <begin position="41"/>
        <end position="63"/>
    </location>
</feature>
<organism evidence="15 16">
    <name type="scientific">Teredinibacter turnerae (strain ATCC 39867 / T7901)</name>
    <dbReference type="NCBI Taxonomy" id="377629"/>
    <lineage>
        <taxon>Bacteria</taxon>
        <taxon>Pseudomonadati</taxon>
        <taxon>Pseudomonadota</taxon>
        <taxon>Gammaproteobacteria</taxon>
        <taxon>Cellvibrionales</taxon>
        <taxon>Cellvibrionaceae</taxon>
        <taxon>Teredinibacter</taxon>
    </lineage>
</organism>
<evidence type="ECO:0000256" key="13">
    <source>
        <dbReference type="SAM" id="SignalP"/>
    </source>
</evidence>
<dbReference type="InterPro" id="IPR039426">
    <property type="entry name" value="TonB-dep_rcpt-like"/>
</dbReference>
<dbReference type="InterPro" id="IPR036942">
    <property type="entry name" value="Beta-barrel_TonB_sf"/>
</dbReference>
<feature type="signal peptide" evidence="13">
    <location>
        <begin position="1"/>
        <end position="21"/>
    </location>
</feature>
<dbReference type="GO" id="GO:0006826">
    <property type="term" value="P:iron ion transport"/>
    <property type="evidence" value="ECO:0007669"/>
    <property type="project" value="UniProtKB-KW"/>
</dbReference>
<dbReference type="eggNOG" id="COG4773">
    <property type="taxonomic scope" value="Bacteria"/>
</dbReference>
<dbReference type="Gene3D" id="2.170.130.10">
    <property type="entry name" value="TonB-dependent receptor, plug domain"/>
    <property type="match status" value="1"/>
</dbReference>
<keyword evidence="2 11" id="KW-0813">Transport</keyword>
<dbReference type="Gene3D" id="2.60.40.1120">
    <property type="entry name" value="Carboxypeptidase-like, regulatory domain"/>
    <property type="match status" value="1"/>
</dbReference>
<dbReference type="SUPFAM" id="SSF56935">
    <property type="entry name" value="Porins"/>
    <property type="match status" value="1"/>
</dbReference>
<keyword evidence="7" id="KW-0406">Ion transport</keyword>